<name>A0ACD5XA51_AVESA</name>
<keyword evidence="2" id="KW-1185">Reference proteome</keyword>
<organism evidence="1 2">
    <name type="scientific">Avena sativa</name>
    <name type="common">Oat</name>
    <dbReference type="NCBI Taxonomy" id="4498"/>
    <lineage>
        <taxon>Eukaryota</taxon>
        <taxon>Viridiplantae</taxon>
        <taxon>Streptophyta</taxon>
        <taxon>Embryophyta</taxon>
        <taxon>Tracheophyta</taxon>
        <taxon>Spermatophyta</taxon>
        <taxon>Magnoliopsida</taxon>
        <taxon>Liliopsida</taxon>
        <taxon>Poales</taxon>
        <taxon>Poaceae</taxon>
        <taxon>BOP clade</taxon>
        <taxon>Pooideae</taxon>
        <taxon>Poodae</taxon>
        <taxon>Poeae</taxon>
        <taxon>Poeae Chloroplast Group 1 (Aveneae type)</taxon>
        <taxon>Aveninae</taxon>
        <taxon>Avena</taxon>
    </lineage>
</organism>
<dbReference type="EnsemblPlants" id="AVESA.00010b.r2.4DG0742850.1">
    <property type="protein sequence ID" value="AVESA.00010b.r2.4DG0742850.1.CDS"/>
    <property type="gene ID" value="AVESA.00010b.r2.4DG0742850"/>
</dbReference>
<reference evidence="1" key="2">
    <citation type="submission" date="2025-09" db="UniProtKB">
        <authorList>
            <consortium name="EnsemblPlants"/>
        </authorList>
    </citation>
    <scope>IDENTIFICATION</scope>
</reference>
<accession>A0ACD5XA51</accession>
<evidence type="ECO:0000313" key="2">
    <source>
        <dbReference type="Proteomes" id="UP001732700"/>
    </source>
</evidence>
<reference evidence="1" key="1">
    <citation type="submission" date="2021-05" db="EMBL/GenBank/DDBJ databases">
        <authorList>
            <person name="Scholz U."/>
            <person name="Mascher M."/>
            <person name="Fiebig A."/>
        </authorList>
    </citation>
    <scope>NUCLEOTIDE SEQUENCE [LARGE SCALE GENOMIC DNA]</scope>
</reference>
<dbReference type="Proteomes" id="UP001732700">
    <property type="component" value="Chromosome 4D"/>
</dbReference>
<protein>
    <submittedName>
        <fullName evidence="1">Uncharacterized protein</fullName>
    </submittedName>
</protein>
<sequence>MPMRRRLLPVLAIRRAVPEPRPHCRFLHSPSLLDAVAASAPPSPNLLSRSSAVPPTSAGAVVAAAPTAAERAADYLELAADYLDSAADYLERAADYLECAGTLLQGVGVLLSVWLRWRSTPEGPDGMVLMLVGANVAAFVLCCLAGPRFTMDHFTTSLDNFKSGRLHTLLTGAFCHIDVNHLLKNMGSFYFFGSSIAGMFGPAFLLKLYVSGAVTGSAFFLAEMACLAPREEGASAAVRATIFLEIFLYPKRILYLHFFIPAPAAIVGAGFIAADLWRVKKGRSGVAGSAHLGGTFVAALVWAKLKGWI</sequence>
<evidence type="ECO:0000313" key="1">
    <source>
        <dbReference type="EnsemblPlants" id="AVESA.00010b.r2.4DG0742850.1.CDS"/>
    </source>
</evidence>
<proteinExistence type="predicted"/>